<keyword evidence="4" id="KW-1185">Reference proteome</keyword>
<feature type="compositionally biased region" description="Pro residues" evidence="1">
    <location>
        <begin position="297"/>
        <end position="308"/>
    </location>
</feature>
<reference evidence="3" key="1">
    <citation type="submission" date="2020-11" db="EMBL/GenBank/DDBJ databases">
        <authorList>
            <person name="Tran Van P."/>
        </authorList>
    </citation>
    <scope>NUCLEOTIDE SEQUENCE</scope>
</reference>
<feature type="compositionally biased region" description="Polar residues" evidence="1">
    <location>
        <begin position="379"/>
        <end position="388"/>
    </location>
</feature>
<dbReference type="Pfam" id="PF23464">
    <property type="entry name" value="WWE_3"/>
    <property type="match status" value="1"/>
</dbReference>
<feature type="compositionally biased region" description="Low complexity" evidence="1">
    <location>
        <begin position="50"/>
        <end position="59"/>
    </location>
</feature>
<evidence type="ECO:0000313" key="3">
    <source>
        <dbReference type="EMBL" id="CAD7639856.1"/>
    </source>
</evidence>
<dbReference type="AlphaFoldDB" id="A0A7R9LGB0"/>
<feature type="compositionally biased region" description="Low complexity" evidence="1">
    <location>
        <begin position="365"/>
        <end position="376"/>
    </location>
</feature>
<dbReference type="Proteomes" id="UP000759131">
    <property type="component" value="Unassembled WGS sequence"/>
</dbReference>
<feature type="compositionally biased region" description="Gly residues" evidence="1">
    <location>
        <begin position="171"/>
        <end position="181"/>
    </location>
</feature>
<feature type="compositionally biased region" description="Pro residues" evidence="1">
    <location>
        <begin position="272"/>
        <end position="284"/>
    </location>
</feature>
<dbReference type="GO" id="GO:0004620">
    <property type="term" value="F:phospholipase activity"/>
    <property type="evidence" value="ECO:0007669"/>
    <property type="project" value="TreeGrafter"/>
</dbReference>
<dbReference type="InterPro" id="IPR057825">
    <property type="entry name" value="WWE_SEC23-DDH2"/>
</dbReference>
<sequence>MSSAPAQAPPKSQSSILLSTANLSWTPTSGAALLAAPQPPEVVAPPPTVSSPVPSDHSSITGLQHSMTNEEIIRSLRLPTSAVADTESIDSQALEESFQTISLADGRAGTPVATGAAGGGDDLLSGEQSPIGSTVSSLSSASALNQKHQKLSFIESLATAFHKTSQVLASGGGGGGGGSGQTGAAAAAGADGQQSIPDNYQPPLSQFVPSQSLPPPPPPLSVAAVQPPPPPPPVLSAAESVVAKDFKLRGPLRLYDPNHGISGHSGAAVGQPLPPQLPLPPLPSYIPQATDDQSLPAPQPVPTLPFPQPSAADTLYNPNDYYDNTAATPGGQSPAPPPLDIAQSYTGQSYDLTFGATPLPLDNSAANSSGSTTTGDYSFISQPSATINPWETAPDPTQQQPYTATLDQLAGTGSAQQPYQPYTPVLHHWFYQQIVENREVWRPFSLYDSYNLEQAVQYGQDYGHGGYDGATTTPAAVIATDGGRFDVSVPERIRRPVYWSEPDTLCRRCSWFYRREGHNRWIPYTEEVAERLEQRYRESAAGNRWNTRVELDGGQEAVVMHSPLSIYHYQLDQTMPDGWGQAVENPQRPRVVCRAGP</sequence>
<accession>A0A7R9LGB0</accession>
<feature type="compositionally biased region" description="Low complexity" evidence="1">
    <location>
        <begin position="182"/>
        <end position="211"/>
    </location>
</feature>
<feature type="compositionally biased region" description="Polar residues" evidence="1">
    <location>
        <begin position="126"/>
        <end position="135"/>
    </location>
</feature>
<dbReference type="PANTHER" id="PTHR23509">
    <property type="entry name" value="PA-PL1 PHOSPHOLIPASE FAMILY"/>
    <property type="match status" value="1"/>
</dbReference>
<dbReference type="PANTHER" id="PTHR23509:SF10">
    <property type="entry name" value="LD21067P"/>
    <property type="match status" value="1"/>
</dbReference>
<feature type="domain" description="SEC23-DDH2 WWE" evidence="2">
    <location>
        <begin position="513"/>
        <end position="594"/>
    </location>
</feature>
<feature type="compositionally biased region" description="Pro residues" evidence="1">
    <location>
        <begin position="37"/>
        <end position="49"/>
    </location>
</feature>
<feature type="region of interest" description="Disordered" evidence="1">
    <location>
        <begin position="112"/>
        <end position="135"/>
    </location>
</feature>
<evidence type="ECO:0000313" key="4">
    <source>
        <dbReference type="Proteomes" id="UP000759131"/>
    </source>
</evidence>
<dbReference type="EMBL" id="CAJPIZ010022646">
    <property type="protein sequence ID" value="CAG2117988.1"/>
    <property type="molecule type" value="Genomic_DNA"/>
</dbReference>
<dbReference type="OrthoDB" id="69269at2759"/>
<evidence type="ECO:0000259" key="2">
    <source>
        <dbReference type="Pfam" id="PF23464"/>
    </source>
</evidence>
<feature type="region of interest" description="Disordered" evidence="1">
    <location>
        <begin position="257"/>
        <end position="343"/>
    </location>
</feature>
<gene>
    <name evidence="3" type="ORF">OSB1V03_LOCUS17940</name>
</gene>
<dbReference type="GO" id="GO:0030134">
    <property type="term" value="C:COPII-coated ER to Golgi transport vesicle"/>
    <property type="evidence" value="ECO:0007669"/>
    <property type="project" value="TreeGrafter"/>
</dbReference>
<feature type="non-terminal residue" evidence="3">
    <location>
        <position position="597"/>
    </location>
</feature>
<dbReference type="InterPro" id="IPR058055">
    <property type="entry name" value="PA-PLA1"/>
</dbReference>
<feature type="region of interest" description="Disordered" evidence="1">
    <location>
        <begin position="171"/>
        <end position="236"/>
    </location>
</feature>
<feature type="region of interest" description="Disordered" evidence="1">
    <location>
        <begin position="365"/>
        <end position="388"/>
    </location>
</feature>
<protein>
    <recommendedName>
        <fullName evidence="2">SEC23-DDH2 WWE domain-containing protein</fullName>
    </recommendedName>
</protein>
<feature type="compositionally biased region" description="Pro residues" evidence="1">
    <location>
        <begin position="212"/>
        <end position="234"/>
    </location>
</feature>
<proteinExistence type="predicted"/>
<dbReference type="EMBL" id="OC877221">
    <property type="protein sequence ID" value="CAD7639856.1"/>
    <property type="molecule type" value="Genomic_DNA"/>
</dbReference>
<feature type="region of interest" description="Disordered" evidence="1">
    <location>
        <begin position="31"/>
        <end position="59"/>
    </location>
</feature>
<name>A0A7R9LGB0_9ACAR</name>
<organism evidence="3">
    <name type="scientific">Medioppia subpectinata</name>
    <dbReference type="NCBI Taxonomy" id="1979941"/>
    <lineage>
        <taxon>Eukaryota</taxon>
        <taxon>Metazoa</taxon>
        <taxon>Ecdysozoa</taxon>
        <taxon>Arthropoda</taxon>
        <taxon>Chelicerata</taxon>
        <taxon>Arachnida</taxon>
        <taxon>Acari</taxon>
        <taxon>Acariformes</taxon>
        <taxon>Sarcoptiformes</taxon>
        <taxon>Oribatida</taxon>
        <taxon>Brachypylina</taxon>
        <taxon>Oppioidea</taxon>
        <taxon>Oppiidae</taxon>
        <taxon>Medioppia</taxon>
    </lineage>
</organism>
<evidence type="ECO:0000256" key="1">
    <source>
        <dbReference type="SAM" id="MobiDB-lite"/>
    </source>
</evidence>